<dbReference type="SUPFAM" id="SSF51735">
    <property type="entry name" value="NAD(P)-binding Rossmann-fold domains"/>
    <property type="match status" value="1"/>
</dbReference>
<dbReference type="Gene3D" id="3.40.50.720">
    <property type="entry name" value="NAD(P)-binding Rossmann-like Domain"/>
    <property type="match status" value="1"/>
</dbReference>
<dbReference type="eggNOG" id="arCOG01259">
    <property type="taxonomic scope" value="Archaea"/>
</dbReference>
<dbReference type="PATRIC" id="fig|1132509.6.peg.2934"/>
<evidence type="ECO:0000313" key="5">
    <source>
        <dbReference type="Proteomes" id="UP000011566"/>
    </source>
</evidence>
<feature type="compositionally biased region" description="Basic and acidic residues" evidence="3">
    <location>
        <begin position="28"/>
        <end position="45"/>
    </location>
</feature>
<dbReference type="InterPro" id="IPR036291">
    <property type="entry name" value="NAD(P)-bd_dom_sf"/>
</dbReference>
<proteinExistence type="inferred from homology"/>
<keyword evidence="5" id="KW-1185">Reference proteome</keyword>
<dbReference type="CDD" id="cd05355">
    <property type="entry name" value="SDR_c1"/>
    <property type="match status" value="1"/>
</dbReference>
<evidence type="ECO:0000313" key="4">
    <source>
        <dbReference type="EMBL" id="EMA37589.1"/>
    </source>
</evidence>
<accession>M0LZ18</accession>
<evidence type="ECO:0000256" key="1">
    <source>
        <dbReference type="ARBA" id="ARBA00006484"/>
    </source>
</evidence>
<dbReference type="Pfam" id="PF13561">
    <property type="entry name" value="adh_short_C2"/>
    <property type="match status" value="1"/>
</dbReference>
<sequence>MSGTCRLSAFPLEVPILIPISIMGEESVEKKAEQIGPQKQDRQPGTEEEMQPPADFIRNSYNGSDKLAGKVALVTGGDSGIGRAVAAHFAREGADVAVLYLDEHDDAQTTKEMVEDEGQECLLIDGDVRDSAFCEAVVEKVLDTLGEINVLVNNAAQQVVKTDLTEIADEQWEETFNINIHGYFYLTRAVLPHLNEGDTVINTTSINAFVGNDMLIDYSSTKGAIAGFTRSLSQQVVGQGIRVNQVAPGPIWTPLIPATMGQYDPEVVEQFGEDVPMGRAGQPSELGPAYVYLASQDSSYMSGQTLHLNGGTILNG</sequence>
<dbReference type="PANTHER" id="PTHR48107">
    <property type="entry name" value="NADPH-DEPENDENT ALDEHYDE REDUCTASE-LIKE PROTEIN, CHLOROPLASTIC-RELATED"/>
    <property type="match status" value="1"/>
</dbReference>
<gene>
    <name evidence="4" type="ORF">C447_12747</name>
</gene>
<evidence type="ECO:0000256" key="2">
    <source>
        <dbReference type="ARBA" id="ARBA00023002"/>
    </source>
</evidence>
<dbReference type="PROSITE" id="PS00061">
    <property type="entry name" value="ADH_SHORT"/>
    <property type="match status" value="1"/>
</dbReference>
<comment type="similarity">
    <text evidence="1">Belongs to the short-chain dehydrogenases/reductases (SDR) family.</text>
</comment>
<dbReference type="PRINTS" id="PR00080">
    <property type="entry name" value="SDRFAMILY"/>
</dbReference>
<dbReference type="AlphaFoldDB" id="M0LZ18"/>
<keyword evidence="2" id="KW-0560">Oxidoreductase</keyword>
<dbReference type="PANTHER" id="PTHR48107:SF16">
    <property type="entry name" value="NADPH-DEPENDENT ALDEHYDE REDUCTASE 1, CHLOROPLASTIC"/>
    <property type="match status" value="1"/>
</dbReference>
<comment type="caution">
    <text evidence="4">The sequence shown here is derived from an EMBL/GenBank/DDBJ whole genome shotgun (WGS) entry which is preliminary data.</text>
</comment>
<dbReference type="OrthoDB" id="7442at2157"/>
<name>M0LZ18_9EURY</name>
<dbReference type="InterPro" id="IPR020904">
    <property type="entry name" value="Sc_DH/Rdtase_CS"/>
</dbReference>
<reference evidence="4 5" key="1">
    <citation type="journal article" date="2014" name="PLoS Genet.">
        <title>Phylogenetically driven sequencing of extremely halophilic archaea reveals strategies for static and dynamic osmo-response.</title>
        <authorList>
            <person name="Becker E.A."/>
            <person name="Seitzer P.M."/>
            <person name="Tritt A."/>
            <person name="Larsen D."/>
            <person name="Krusor M."/>
            <person name="Yao A.I."/>
            <person name="Wu D."/>
            <person name="Madern D."/>
            <person name="Eisen J.A."/>
            <person name="Darling A.E."/>
            <person name="Facciotti M.T."/>
        </authorList>
    </citation>
    <scope>NUCLEOTIDE SEQUENCE [LARGE SCALE GENOMIC DNA]</scope>
    <source>
        <strain evidence="4 5">100A6</strain>
    </source>
</reference>
<organism evidence="4 5">
    <name type="scientific">Halococcus hamelinensis 100A6</name>
    <dbReference type="NCBI Taxonomy" id="1132509"/>
    <lineage>
        <taxon>Archaea</taxon>
        <taxon>Methanobacteriati</taxon>
        <taxon>Methanobacteriota</taxon>
        <taxon>Stenosarchaea group</taxon>
        <taxon>Halobacteria</taxon>
        <taxon>Halobacteriales</taxon>
        <taxon>Halococcaceae</taxon>
        <taxon>Halococcus</taxon>
    </lineage>
</organism>
<protein>
    <submittedName>
        <fullName evidence="4">Short chain dehydrogenase/reductase family oxidoreductase</fullName>
    </submittedName>
</protein>
<dbReference type="PRINTS" id="PR00081">
    <property type="entry name" value="GDHRDH"/>
</dbReference>
<dbReference type="InterPro" id="IPR002347">
    <property type="entry name" value="SDR_fam"/>
</dbReference>
<dbReference type="NCBIfam" id="NF005214">
    <property type="entry name" value="PRK06701.1"/>
    <property type="match status" value="1"/>
</dbReference>
<dbReference type="EMBL" id="AOMB01000034">
    <property type="protein sequence ID" value="EMA37589.1"/>
    <property type="molecule type" value="Genomic_DNA"/>
</dbReference>
<dbReference type="FunFam" id="3.40.50.720:FF:000084">
    <property type="entry name" value="Short-chain dehydrogenase reductase"/>
    <property type="match status" value="1"/>
</dbReference>
<dbReference type="Proteomes" id="UP000011566">
    <property type="component" value="Unassembled WGS sequence"/>
</dbReference>
<evidence type="ECO:0000256" key="3">
    <source>
        <dbReference type="SAM" id="MobiDB-lite"/>
    </source>
</evidence>
<feature type="region of interest" description="Disordered" evidence="3">
    <location>
        <begin position="28"/>
        <end position="54"/>
    </location>
</feature>
<dbReference type="GO" id="GO:0016614">
    <property type="term" value="F:oxidoreductase activity, acting on CH-OH group of donors"/>
    <property type="evidence" value="ECO:0007669"/>
    <property type="project" value="UniProtKB-ARBA"/>
</dbReference>